<dbReference type="EMBL" id="JAFNEN010001080">
    <property type="protein sequence ID" value="KAG8175071.1"/>
    <property type="molecule type" value="Genomic_DNA"/>
</dbReference>
<name>A0AAV6TU06_9ARAC</name>
<sequence>MKSRLTLHLQEKICKSNIRIITRCEMTSNNLKSERCISVNEKKSNLIVEVTLGVCVCESCPLGYVFMVVSILKGISVLQLLKLYYVNGGWKIGFLVLFLSSKLKKTYDNRSSNPVMNIVNSPGGAPQGVVARK</sequence>
<keyword evidence="1" id="KW-1133">Transmembrane helix</keyword>
<reference evidence="2 3" key="1">
    <citation type="journal article" date="2022" name="Nat. Ecol. Evol.">
        <title>A masculinizing supergene underlies an exaggerated male reproductive morph in a spider.</title>
        <authorList>
            <person name="Hendrickx F."/>
            <person name="De Corte Z."/>
            <person name="Sonet G."/>
            <person name="Van Belleghem S.M."/>
            <person name="Kostlbacher S."/>
            <person name="Vangestel C."/>
        </authorList>
    </citation>
    <scope>NUCLEOTIDE SEQUENCE [LARGE SCALE GENOMIC DNA]</scope>
    <source>
        <strain evidence="2">W744_W776</strain>
    </source>
</reference>
<keyword evidence="3" id="KW-1185">Reference proteome</keyword>
<comment type="caution">
    <text evidence="2">The sequence shown here is derived from an EMBL/GenBank/DDBJ whole genome shotgun (WGS) entry which is preliminary data.</text>
</comment>
<feature type="transmembrane region" description="Helical" evidence="1">
    <location>
        <begin position="84"/>
        <end position="101"/>
    </location>
</feature>
<dbReference type="Proteomes" id="UP000827092">
    <property type="component" value="Unassembled WGS sequence"/>
</dbReference>
<organism evidence="2 3">
    <name type="scientific">Oedothorax gibbosus</name>
    <dbReference type="NCBI Taxonomy" id="931172"/>
    <lineage>
        <taxon>Eukaryota</taxon>
        <taxon>Metazoa</taxon>
        <taxon>Ecdysozoa</taxon>
        <taxon>Arthropoda</taxon>
        <taxon>Chelicerata</taxon>
        <taxon>Arachnida</taxon>
        <taxon>Araneae</taxon>
        <taxon>Araneomorphae</taxon>
        <taxon>Entelegynae</taxon>
        <taxon>Araneoidea</taxon>
        <taxon>Linyphiidae</taxon>
        <taxon>Erigoninae</taxon>
        <taxon>Oedothorax</taxon>
    </lineage>
</organism>
<feature type="transmembrane region" description="Helical" evidence="1">
    <location>
        <begin position="50"/>
        <end position="72"/>
    </location>
</feature>
<protein>
    <recommendedName>
        <fullName evidence="4">Transmembrane protein</fullName>
    </recommendedName>
</protein>
<gene>
    <name evidence="2" type="ORF">JTE90_028213</name>
</gene>
<evidence type="ECO:0000256" key="1">
    <source>
        <dbReference type="SAM" id="Phobius"/>
    </source>
</evidence>
<evidence type="ECO:0000313" key="3">
    <source>
        <dbReference type="Proteomes" id="UP000827092"/>
    </source>
</evidence>
<evidence type="ECO:0008006" key="4">
    <source>
        <dbReference type="Google" id="ProtNLM"/>
    </source>
</evidence>
<keyword evidence="1" id="KW-0812">Transmembrane</keyword>
<accession>A0AAV6TU06</accession>
<evidence type="ECO:0000313" key="2">
    <source>
        <dbReference type="EMBL" id="KAG8175071.1"/>
    </source>
</evidence>
<dbReference type="AlphaFoldDB" id="A0AAV6TU06"/>
<proteinExistence type="predicted"/>
<keyword evidence="1" id="KW-0472">Membrane</keyword>